<protein>
    <submittedName>
        <fullName evidence="1">Uncharacterized protein</fullName>
    </submittedName>
</protein>
<reference evidence="1" key="2">
    <citation type="journal article" date="2015" name="Data Brief">
        <title>Shoot transcriptome of the giant reed, Arundo donax.</title>
        <authorList>
            <person name="Barrero R.A."/>
            <person name="Guerrero F.D."/>
            <person name="Moolhuijzen P."/>
            <person name="Goolsby J.A."/>
            <person name="Tidwell J."/>
            <person name="Bellgard S.E."/>
            <person name="Bellgard M.I."/>
        </authorList>
    </citation>
    <scope>NUCLEOTIDE SEQUENCE</scope>
    <source>
        <tissue evidence="1">Shoot tissue taken approximately 20 cm above the soil surface</tissue>
    </source>
</reference>
<organism evidence="1">
    <name type="scientific">Arundo donax</name>
    <name type="common">Giant reed</name>
    <name type="synonym">Donax arundinaceus</name>
    <dbReference type="NCBI Taxonomy" id="35708"/>
    <lineage>
        <taxon>Eukaryota</taxon>
        <taxon>Viridiplantae</taxon>
        <taxon>Streptophyta</taxon>
        <taxon>Embryophyta</taxon>
        <taxon>Tracheophyta</taxon>
        <taxon>Spermatophyta</taxon>
        <taxon>Magnoliopsida</taxon>
        <taxon>Liliopsida</taxon>
        <taxon>Poales</taxon>
        <taxon>Poaceae</taxon>
        <taxon>PACMAD clade</taxon>
        <taxon>Arundinoideae</taxon>
        <taxon>Arundineae</taxon>
        <taxon>Arundo</taxon>
    </lineage>
</organism>
<name>A0A0A9FXG0_ARUDO</name>
<evidence type="ECO:0000313" key="1">
    <source>
        <dbReference type="EMBL" id="JAE15919.1"/>
    </source>
</evidence>
<accession>A0A0A9FXG0</accession>
<reference evidence="1" key="1">
    <citation type="submission" date="2014-09" db="EMBL/GenBank/DDBJ databases">
        <authorList>
            <person name="Magalhaes I.L.F."/>
            <person name="Oliveira U."/>
            <person name="Santos F.R."/>
            <person name="Vidigal T.H.D.A."/>
            <person name="Brescovit A.D."/>
            <person name="Santos A.J."/>
        </authorList>
    </citation>
    <scope>NUCLEOTIDE SEQUENCE</scope>
    <source>
        <tissue evidence="1">Shoot tissue taken approximately 20 cm above the soil surface</tissue>
    </source>
</reference>
<proteinExistence type="predicted"/>
<sequence length="10" mass="1264">MCQMHKLFIL</sequence>
<dbReference type="EMBL" id="GBRH01181977">
    <property type="protein sequence ID" value="JAE15919.1"/>
    <property type="molecule type" value="Transcribed_RNA"/>
</dbReference>